<evidence type="ECO:0000256" key="7">
    <source>
        <dbReference type="ARBA" id="ARBA00023136"/>
    </source>
</evidence>
<name>A0A8J7QDI3_9BACT</name>
<evidence type="ECO:0000256" key="5">
    <source>
        <dbReference type="ARBA" id="ARBA00022927"/>
    </source>
</evidence>
<evidence type="ECO:0000256" key="3">
    <source>
        <dbReference type="ARBA" id="ARBA00022475"/>
    </source>
</evidence>
<evidence type="ECO:0000256" key="6">
    <source>
        <dbReference type="ARBA" id="ARBA00022989"/>
    </source>
</evidence>
<gene>
    <name evidence="11" type="ORF">J3U88_11605</name>
</gene>
<keyword evidence="7 9" id="KW-0472">Membrane</keyword>
<evidence type="ECO:0000256" key="8">
    <source>
        <dbReference type="RuleBase" id="RU004057"/>
    </source>
</evidence>
<evidence type="ECO:0000256" key="4">
    <source>
        <dbReference type="ARBA" id="ARBA00022692"/>
    </source>
</evidence>
<feature type="transmembrane region" description="Helical" evidence="9">
    <location>
        <begin position="12"/>
        <end position="31"/>
    </location>
</feature>
<accession>A0A8J7QDI3</accession>
<keyword evidence="6 9" id="KW-1133">Transmembrane helix</keyword>
<sequence length="206" mass="22387">MGAILEYIIKGGVEIMVPLLLLFLISIAYTIERFFHLAKAKINTAEFLTKIRAALRNKNVKEAVKICETFKGPIASILKTGLMKYGSPQEEIEKTMENAAMHEIARLERGLPVLSTISNLAPILGFLGTVTGMIASFDALAQLNDPGAVAQGISQALITTAGGLIVSVPALLAYSYFTTRVNSFIREIESASAVLMEAFSQMDREF</sequence>
<dbReference type="AlphaFoldDB" id="A0A8J7QDI3"/>
<dbReference type="RefSeq" id="WP_207858926.1">
    <property type="nucleotide sequence ID" value="NZ_JAFREP010000008.1"/>
</dbReference>
<dbReference type="Pfam" id="PF01618">
    <property type="entry name" value="MotA_ExbB"/>
    <property type="match status" value="1"/>
</dbReference>
<comment type="caution">
    <text evidence="11">The sequence shown here is derived from an EMBL/GenBank/DDBJ whole genome shotgun (WGS) entry which is preliminary data.</text>
</comment>
<evidence type="ECO:0000313" key="12">
    <source>
        <dbReference type="Proteomes" id="UP000664417"/>
    </source>
</evidence>
<evidence type="ECO:0000256" key="9">
    <source>
        <dbReference type="SAM" id="Phobius"/>
    </source>
</evidence>
<evidence type="ECO:0000313" key="11">
    <source>
        <dbReference type="EMBL" id="MBO1319106.1"/>
    </source>
</evidence>
<dbReference type="EMBL" id="JAFREP010000008">
    <property type="protein sequence ID" value="MBO1319106.1"/>
    <property type="molecule type" value="Genomic_DNA"/>
</dbReference>
<evidence type="ECO:0000259" key="10">
    <source>
        <dbReference type="Pfam" id="PF01618"/>
    </source>
</evidence>
<keyword evidence="4 9" id="KW-0812">Transmembrane</keyword>
<feature type="transmembrane region" description="Helical" evidence="9">
    <location>
        <begin position="111"/>
        <end position="137"/>
    </location>
</feature>
<dbReference type="PANTHER" id="PTHR30625">
    <property type="entry name" value="PROTEIN TOLQ"/>
    <property type="match status" value="1"/>
</dbReference>
<evidence type="ECO:0000256" key="1">
    <source>
        <dbReference type="ARBA" id="ARBA00004651"/>
    </source>
</evidence>
<dbReference type="GO" id="GO:0005886">
    <property type="term" value="C:plasma membrane"/>
    <property type="evidence" value="ECO:0007669"/>
    <property type="project" value="UniProtKB-SubCell"/>
</dbReference>
<keyword evidence="5 8" id="KW-0653">Protein transport</keyword>
<dbReference type="InterPro" id="IPR002898">
    <property type="entry name" value="MotA_ExbB_proton_chnl"/>
</dbReference>
<comment type="similarity">
    <text evidence="8">Belongs to the exbB/tolQ family.</text>
</comment>
<feature type="domain" description="MotA/TolQ/ExbB proton channel" evidence="10">
    <location>
        <begin position="72"/>
        <end position="189"/>
    </location>
</feature>
<proteinExistence type="inferred from homology"/>
<dbReference type="InterPro" id="IPR050790">
    <property type="entry name" value="ExbB/TolQ_transport"/>
</dbReference>
<keyword evidence="3" id="KW-1003">Cell membrane</keyword>
<keyword evidence="2 8" id="KW-0813">Transport</keyword>
<feature type="transmembrane region" description="Helical" evidence="9">
    <location>
        <begin position="157"/>
        <end position="177"/>
    </location>
</feature>
<comment type="subcellular location">
    <subcellularLocation>
        <location evidence="1">Cell membrane</location>
        <topology evidence="1">Multi-pass membrane protein</topology>
    </subcellularLocation>
    <subcellularLocation>
        <location evidence="8">Membrane</location>
        <topology evidence="8">Multi-pass membrane protein</topology>
    </subcellularLocation>
</comment>
<keyword evidence="12" id="KW-1185">Reference proteome</keyword>
<evidence type="ECO:0000256" key="2">
    <source>
        <dbReference type="ARBA" id="ARBA00022448"/>
    </source>
</evidence>
<reference evidence="11" key="1">
    <citation type="submission" date="2021-03" db="EMBL/GenBank/DDBJ databases">
        <authorList>
            <person name="Wang G."/>
        </authorList>
    </citation>
    <scope>NUCLEOTIDE SEQUENCE</scope>
    <source>
        <strain evidence="11">KCTC 12899</strain>
    </source>
</reference>
<protein>
    <submittedName>
        <fullName evidence="11">MotA/TolQ/ExbB proton channel family protein</fullName>
    </submittedName>
</protein>
<organism evidence="11 12">
    <name type="scientific">Acanthopleuribacter pedis</name>
    <dbReference type="NCBI Taxonomy" id="442870"/>
    <lineage>
        <taxon>Bacteria</taxon>
        <taxon>Pseudomonadati</taxon>
        <taxon>Acidobacteriota</taxon>
        <taxon>Holophagae</taxon>
        <taxon>Acanthopleuribacterales</taxon>
        <taxon>Acanthopleuribacteraceae</taxon>
        <taxon>Acanthopleuribacter</taxon>
    </lineage>
</organism>
<dbReference type="GO" id="GO:0017038">
    <property type="term" value="P:protein import"/>
    <property type="evidence" value="ECO:0007669"/>
    <property type="project" value="TreeGrafter"/>
</dbReference>
<dbReference type="PANTHER" id="PTHR30625:SF15">
    <property type="entry name" value="BIOPOLYMER TRANSPORT PROTEIN EXBB"/>
    <property type="match status" value="1"/>
</dbReference>
<dbReference type="Proteomes" id="UP000664417">
    <property type="component" value="Unassembled WGS sequence"/>
</dbReference>